<dbReference type="PANTHER" id="PTHR13166:SF7">
    <property type="entry name" value="LYR MOTIF-CONTAINING PROTEIN 4"/>
    <property type="match status" value="1"/>
</dbReference>
<dbReference type="Pfam" id="PF05347">
    <property type="entry name" value="Complex1_LYR"/>
    <property type="match status" value="1"/>
</dbReference>
<accession>A0A8J2RTA2</accession>
<dbReference type="GO" id="GO:0016226">
    <property type="term" value="P:iron-sulfur cluster assembly"/>
    <property type="evidence" value="ECO:0007669"/>
    <property type="project" value="InterPro"/>
</dbReference>
<feature type="domain" description="Complex 1 LYR protein" evidence="2">
    <location>
        <begin position="7"/>
        <end position="61"/>
    </location>
</feature>
<dbReference type="AlphaFoldDB" id="A0A8J2RTA2"/>
<comment type="caution">
    <text evidence="3">The sequence shown here is derived from an EMBL/GenBank/DDBJ whole genome shotgun (WGS) entry which is preliminary data.</text>
</comment>
<name>A0A8J2RTA2_9CRUS</name>
<proteinExistence type="inferred from homology"/>
<dbReference type="PANTHER" id="PTHR13166">
    <property type="entry name" value="PROTEIN C6ORF149"/>
    <property type="match status" value="1"/>
</dbReference>
<dbReference type="CDD" id="cd20264">
    <property type="entry name" value="Complex1_LYR_LYRM4"/>
    <property type="match status" value="1"/>
</dbReference>
<sequence length="85" mass="9889">MALWKIKALYKQLLRESSKFSSYNFREYAVMCVKNAFRENNNLTDVTAVQKQLVKGYTNLAIIKRQVIVGNMFEPQKLVIEKQAS</sequence>
<evidence type="ECO:0000259" key="2">
    <source>
        <dbReference type="Pfam" id="PF05347"/>
    </source>
</evidence>
<gene>
    <name evidence="3" type="ORF">DGAL_LOCUS11402</name>
</gene>
<reference evidence="3" key="1">
    <citation type="submission" date="2021-11" db="EMBL/GenBank/DDBJ databases">
        <authorList>
            <person name="Schell T."/>
        </authorList>
    </citation>
    <scope>NUCLEOTIDE SEQUENCE</scope>
    <source>
        <strain evidence="3">M5</strain>
    </source>
</reference>
<dbReference type="GO" id="GO:0005739">
    <property type="term" value="C:mitochondrion"/>
    <property type="evidence" value="ECO:0007669"/>
    <property type="project" value="TreeGrafter"/>
</dbReference>
<dbReference type="OrthoDB" id="275715at2759"/>
<dbReference type="Proteomes" id="UP000789390">
    <property type="component" value="Unassembled WGS sequence"/>
</dbReference>
<dbReference type="GO" id="GO:1990221">
    <property type="term" value="C:L-cysteine desulfurase complex"/>
    <property type="evidence" value="ECO:0007669"/>
    <property type="project" value="TreeGrafter"/>
</dbReference>
<dbReference type="EMBL" id="CAKKLH010000281">
    <property type="protein sequence ID" value="CAH0108037.1"/>
    <property type="molecule type" value="Genomic_DNA"/>
</dbReference>
<protein>
    <recommendedName>
        <fullName evidence="2">Complex 1 LYR protein domain-containing protein</fullName>
    </recommendedName>
</protein>
<evidence type="ECO:0000313" key="3">
    <source>
        <dbReference type="EMBL" id="CAH0108037.1"/>
    </source>
</evidence>
<evidence type="ECO:0000313" key="4">
    <source>
        <dbReference type="Proteomes" id="UP000789390"/>
    </source>
</evidence>
<keyword evidence="4" id="KW-1185">Reference proteome</keyword>
<evidence type="ECO:0000256" key="1">
    <source>
        <dbReference type="ARBA" id="ARBA00009508"/>
    </source>
</evidence>
<dbReference type="InterPro" id="IPR051522">
    <property type="entry name" value="ISC_assembly_LYR"/>
</dbReference>
<comment type="similarity">
    <text evidence="1">Belongs to the complex I LYR family.</text>
</comment>
<organism evidence="3 4">
    <name type="scientific">Daphnia galeata</name>
    <dbReference type="NCBI Taxonomy" id="27404"/>
    <lineage>
        <taxon>Eukaryota</taxon>
        <taxon>Metazoa</taxon>
        <taxon>Ecdysozoa</taxon>
        <taxon>Arthropoda</taxon>
        <taxon>Crustacea</taxon>
        <taxon>Branchiopoda</taxon>
        <taxon>Diplostraca</taxon>
        <taxon>Cladocera</taxon>
        <taxon>Anomopoda</taxon>
        <taxon>Daphniidae</taxon>
        <taxon>Daphnia</taxon>
    </lineage>
</organism>
<dbReference type="InterPro" id="IPR045297">
    <property type="entry name" value="Complex1_LYR_LYRM4"/>
</dbReference>
<dbReference type="InterPro" id="IPR008011">
    <property type="entry name" value="Complex1_LYR_dom"/>
</dbReference>